<dbReference type="AlphaFoldDB" id="F9DN72"/>
<comment type="caution">
    <text evidence="1">The sequence shown here is derived from an EMBL/GenBank/DDBJ whole genome shotgun (WGS) entry which is preliminary data.</text>
</comment>
<dbReference type="HOGENOM" id="CLU_1757690_0_0_9"/>
<name>F9DN72_9BACL</name>
<evidence type="ECO:0000313" key="2">
    <source>
        <dbReference type="Proteomes" id="UP000005316"/>
    </source>
</evidence>
<protein>
    <submittedName>
        <fullName evidence="1">Uncharacterized protein</fullName>
    </submittedName>
</protein>
<proteinExistence type="predicted"/>
<evidence type="ECO:0000313" key="1">
    <source>
        <dbReference type="EMBL" id="EGQ27772.1"/>
    </source>
</evidence>
<sequence>MDSFFKNCFIVNSAFTWIAHSMKISAMMVMTRDDTEGGILDVKSAIIYKRKKSTKQTIPNKVHLNQPGVVVNMCNLSDQPTGDHLINLKTCRNFNEKIDKTAAIRAVQKCVAVIRIIIPPASLSDFFAVFKHLNGAFSVFLVHYRYRF</sequence>
<gene>
    <name evidence="1" type="ORF">HMPREF9372_0252</name>
</gene>
<organism evidence="1 2">
    <name type="scientific">Sporosarcina newyorkensis 2681</name>
    <dbReference type="NCBI Taxonomy" id="1027292"/>
    <lineage>
        <taxon>Bacteria</taxon>
        <taxon>Bacillati</taxon>
        <taxon>Bacillota</taxon>
        <taxon>Bacilli</taxon>
        <taxon>Bacillales</taxon>
        <taxon>Caryophanaceae</taxon>
        <taxon>Sporosarcina</taxon>
    </lineage>
</organism>
<dbReference type="Proteomes" id="UP000005316">
    <property type="component" value="Unassembled WGS sequence"/>
</dbReference>
<dbReference type="EMBL" id="AFPZ01000009">
    <property type="protein sequence ID" value="EGQ27772.1"/>
    <property type="molecule type" value="Genomic_DNA"/>
</dbReference>
<reference evidence="1 2" key="1">
    <citation type="submission" date="2011-04" db="EMBL/GenBank/DDBJ databases">
        <authorList>
            <person name="Muzny D."/>
            <person name="Qin X."/>
            <person name="Deng J."/>
            <person name="Jiang H."/>
            <person name="Liu Y."/>
            <person name="Qu J."/>
            <person name="Song X.-Z."/>
            <person name="Zhang L."/>
            <person name="Thornton R."/>
            <person name="Coyle M."/>
            <person name="Francisco L."/>
            <person name="Jackson L."/>
            <person name="Javaid M."/>
            <person name="Korchina V."/>
            <person name="Kovar C."/>
            <person name="Mata R."/>
            <person name="Mathew T."/>
            <person name="Ngo R."/>
            <person name="Nguyen L."/>
            <person name="Nguyen N."/>
            <person name="Okwuonu G."/>
            <person name="Ongeri F."/>
            <person name="Pham C."/>
            <person name="Simmons D."/>
            <person name="Wilczek-Boney K."/>
            <person name="Hale W."/>
            <person name="Jakkamsetti A."/>
            <person name="Pham P."/>
            <person name="Ruth R."/>
            <person name="San Lucas F."/>
            <person name="Warren J."/>
            <person name="Zhang J."/>
            <person name="Zhao Z."/>
            <person name="Zhou C."/>
            <person name="Zhu D."/>
            <person name="Lee S."/>
            <person name="Bess C."/>
            <person name="Blankenburg K."/>
            <person name="Forbes L."/>
            <person name="Fu Q."/>
            <person name="Gubbala S."/>
            <person name="Hirani K."/>
            <person name="Jayaseelan J.C."/>
            <person name="Lara F."/>
            <person name="Munidasa M."/>
            <person name="Palculict T."/>
            <person name="Patil S."/>
            <person name="Pu L.-L."/>
            <person name="Saada N."/>
            <person name="Tang L."/>
            <person name="Weissenberger G."/>
            <person name="Zhu Y."/>
            <person name="Hemphill L."/>
            <person name="Shang Y."/>
            <person name="Youmans B."/>
            <person name="Ayvaz T."/>
            <person name="Ross M."/>
            <person name="Santibanez J."/>
            <person name="Aqrawi P."/>
            <person name="Gross S."/>
            <person name="Joshi V."/>
            <person name="Fowler G."/>
            <person name="Nazareth L."/>
            <person name="Reid J."/>
            <person name="Worley K."/>
            <person name="Petrosino J."/>
            <person name="Highlander S."/>
            <person name="Gibbs R."/>
        </authorList>
    </citation>
    <scope>NUCLEOTIDE SEQUENCE [LARGE SCALE GENOMIC DNA]</scope>
    <source>
        <strain evidence="1 2">2681</strain>
    </source>
</reference>
<accession>F9DN72</accession>